<keyword evidence="2 4" id="KW-0863">Zinc-finger</keyword>
<gene>
    <name evidence="7" type="ORF">PILCRDRAFT_72777</name>
</gene>
<dbReference type="InterPro" id="IPR000058">
    <property type="entry name" value="Znf_AN1"/>
</dbReference>
<dbReference type="SUPFAM" id="SSF118310">
    <property type="entry name" value="AN1-like Zinc finger"/>
    <property type="match status" value="2"/>
</dbReference>
<organism evidence="7 8">
    <name type="scientific">Piloderma croceum (strain F 1598)</name>
    <dbReference type="NCBI Taxonomy" id="765440"/>
    <lineage>
        <taxon>Eukaryota</taxon>
        <taxon>Fungi</taxon>
        <taxon>Dikarya</taxon>
        <taxon>Basidiomycota</taxon>
        <taxon>Agaricomycotina</taxon>
        <taxon>Agaricomycetes</taxon>
        <taxon>Agaricomycetidae</taxon>
        <taxon>Atheliales</taxon>
        <taxon>Atheliaceae</taxon>
        <taxon>Piloderma</taxon>
    </lineage>
</organism>
<feature type="domain" description="AN1-type" evidence="6">
    <location>
        <begin position="4"/>
        <end position="49"/>
    </location>
</feature>
<dbReference type="GO" id="GO:0008270">
    <property type="term" value="F:zinc ion binding"/>
    <property type="evidence" value="ECO:0007669"/>
    <property type="project" value="UniProtKB-KW"/>
</dbReference>
<dbReference type="Pfam" id="PF01428">
    <property type="entry name" value="zf-AN1"/>
    <property type="match status" value="1"/>
</dbReference>
<dbReference type="OrthoDB" id="431929at2759"/>
<reference evidence="7 8" key="1">
    <citation type="submission" date="2014-04" db="EMBL/GenBank/DDBJ databases">
        <authorList>
            <consortium name="DOE Joint Genome Institute"/>
            <person name="Kuo A."/>
            <person name="Tarkka M."/>
            <person name="Buscot F."/>
            <person name="Kohler A."/>
            <person name="Nagy L.G."/>
            <person name="Floudas D."/>
            <person name="Copeland A."/>
            <person name="Barry K.W."/>
            <person name="Cichocki N."/>
            <person name="Veneault-Fourrey C."/>
            <person name="LaButti K."/>
            <person name="Lindquist E.A."/>
            <person name="Lipzen A."/>
            <person name="Lundell T."/>
            <person name="Morin E."/>
            <person name="Murat C."/>
            <person name="Sun H."/>
            <person name="Tunlid A."/>
            <person name="Henrissat B."/>
            <person name="Grigoriev I.V."/>
            <person name="Hibbett D.S."/>
            <person name="Martin F."/>
            <person name="Nordberg H.P."/>
            <person name="Cantor M.N."/>
            <person name="Hua S.X."/>
        </authorList>
    </citation>
    <scope>NUCLEOTIDE SEQUENCE [LARGE SCALE GENOMIC DNA]</scope>
    <source>
        <strain evidence="7 8">F 1598</strain>
    </source>
</reference>
<evidence type="ECO:0000256" key="3">
    <source>
        <dbReference type="ARBA" id="ARBA00022833"/>
    </source>
</evidence>
<dbReference type="STRING" id="765440.A0A0C3FNX7"/>
<evidence type="ECO:0000256" key="5">
    <source>
        <dbReference type="SAM" id="MobiDB-lite"/>
    </source>
</evidence>
<sequence>MDLPVIGFHCSACNDLDLLPIRCLCGKLFCRHHISPESHGCSLSLVPPNPVAGVSFEKLERCAADKCNKPSLESFIGSSSDENCRLPATCPHCGKAFCVSHRHPKSHLCSVPELPPSNKNVAGQKLLAKHFPSTSATTPSPCAPRAAKIPSDPKKRAQLQRVELIKMRHRAIPGDPRDKPSSIVVDQRLHVKVKLDHPERPAKEGMFWFRKTVGTGRALDLLATHLGIPPSDESPRQLLKISVDPEECTPLQNDQPLSSQVEEGATLVLSIV</sequence>
<dbReference type="SMART" id="SM00154">
    <property type="entry name" value="ZnF_AN1"/>
    <property type="match status" value="2"/>
</dbReference>
<evidence type="ECO:0000256" key="1">
    <source>
        <dbReference type="ARBA" id="ARBA00022723"/>
    </source>
</evidence>
<proteinExistence type="predicted"/>
<evidence type="ECO:0000313" key="7">
    <source>
        <dbReference type="EMBL" id="KIM80916.1"/>
    </source>
</evidence>
<protein>
    <recommendedName>
        <fullName evidence="6">AN1-type domain-containing protein</fullName>
    </recommendedName>
</protein>
<evidence type="ECO:0000259" key="6">
    <source>
        <dbReference type="PROSITE" id="PS51039"/>
    </source>
</evidence>
<dbReference type="InterPro" id="IPR035896">
    <property type="entry name" value="AN1-like_Znf"/>
</dbReference>
<accession>A0A0C3FNX7</accession>
<dbReference type="InParanoid" id="A0A0C3FNX7"/>
<name>A0A0C3FNX7_PILCF</name>
<evidence type="ECO:0000313" key="8">
    <source>
        <dbReference type="Proteomes" id="UP000054166"/>
    </source>
</evidence>
<dbReference type="Gene3D" id="4.10.1110.10">
    <property type="entry name" value="AN1-like Zinc finger"/>
    <property type="match status" value="2"/>
</dbReference>
<keyword evidence="3" id="KW-0862">Zinc</keyword>
<dbReference type="AlphaFoldDB" id="A0A0C3FNX7"/>
<evidence type="ECO:0000256" key="4">
    <source>
        <dbReference type="PROSITE-ProRule" id="PRU00449"/>
    </source>
</evidence>
<dbReference type="PROSITE" id="PS51039">
    <property type="entry name" value="ZF_AN1"/>
    <property type="match status" value="1"/>
</dbReference>
<dbReference type="HOGENOM" id="CLU_052358_0_0_1"/>
<dbReference type="Proteomes" id="UP000054166">
    <property type="component" value="Unassembled WGS sequence"/>
</dbReference>
<dbReference type="EMBL" id="KN833002">
    <property type="protein sequence ID" value="KIM80916.1"/>
    <property type="molecule type" value="Genomic_DNA"/>
</dbReference>
<evidence type="ECO:0000256" key="2">
    <source>
        <dbReference type="ARBA" id="ARBA00022771"/>
    </source>
</evidence>
<feature type="region of interest" description="Disordered" evidence="5">
    <location>
        <begin position="132"/>
        <end position="155"/>
    </location>
</feature>
<dbReference type="PANTHER" id="PTHR14677">
    <property type="entry name" value="ARSENITE INDUCUBLE RNA ASSOCIATED PROTEIN AIP-1-RELATED"/>
    <property type="match status" value="1"/>
</dbReference>
<dbReference type="GO" id="GO:0005737">
    <property type="term" value="C:cytoplasm"/>
    <property type="evidence" value="ECO:0007669"/>
    <property type="project" value="TreeGrafter"/>
</dbReference>
<keyword evidence="8" id="KW-1185">Reference proteome</keyword>
<keyword evidence="1" id="KW-0479">Metal-binding</keyword>
<dbReference type="PANTHER" id="PTHR14677:SF20">
    <property type="entry name" value="ZINC FINGER AN1-TYPE CONTAINING 2A-RELATED"/>
    <property type="match status" value="1"/>
</dbReference>
<reference evidence="8" key="2">
    <citation type="submission" date="2015-01" db="EMBL/GenBank/DDBJ databases">
        <title>Evolutionary Origins and Diversification of the Mycorrhizal Mutualists.</title>
        <authorList>
            <consortium name="DOE Joint Genome Institute"/>
            <consortium name="Mycorrhizal Genomics Consortium"/>
            <person name="Kohler A."/>
            <person name="Kuo A."/>
            <person name="Nagy L.G."/>
            <person name="Floudas D."/>
            <person name="Copeland A."/>
            <person name="Barry K.W."/>
            <person name="Cichocki N."/>
            <person name="Veneault-Fourrey C."/>
            <person name="LaButti K."/>
            <person name="Lindquist E.A."/>
            <person name="Lipzen A."/>
            <person name="Lundell T."/>
            <person name="Morin E."/>
            <person name="Murat C."/>
            <person name="Riley R."/>
            <person name="Ohm R."/>
            <person name="Sun H."/>
            <person name="Tunlid A."/>
            <person name="Henrissat B."/>
            <person name="Grigoriev I.V."/>
            <person name="Hibbett D.S."/>
            <person name="Martin F."/>
        </authorList>
    </citation>
    <scope>NUCLEOTIDE SEQUENCE [LARGE SCALE GENOMIC DNA]</scope>
    <source>
        <strain evidence="8">F 1598</strain>
    </source>
</reference>